<feature type="domain" description="Pyruvate flavodoxin/ferredoxin oxidoreductase pyrimidine binding" evidence="3">
    <location>
        <begin position="223"/>
        <end position="459"/>
    </location>
</feature>
<dbReference type="EMBL" id="MFFM01000014">
    <property type="protein sequence ID" value="OGF13648.1"/>
    <property type="molecule type" value="Genomic_DNA"/>
</dbReference>
<dbReference type="InterPro" id="IPR029061">
    <property type="entry name" value="THDP-binding"/>
</dbReference>
<dbReference type="InterPro" id="IPR002880">
    <property type="entry name" value="Pyrv_Fd/Flavodoxin_OxRdtase_N"/>
</dbReference>
<evidence type="ECO:0000259" key="3">
    <source>
        <dbReference type="Pfam" id="PF01855"/>
    </source>
</evidence>
<dbReference type="NCBIfam" id="TIGR03710">
    <property type="entry name" value="OAFO_sf"/>
    <property type="match status" value="1"/>
</dbReference>
<dbReference type="InterPro" id="IPR002869">
    <property type="entry name" value="Pyrv_flavodox_OxRed_cen"/>
</dbReference>
<dbReference type="InterPro" id="IPR022367">
    <property type="entry name" value="2-oxoacid/accept_OxRdtase_asu"/>
</dbReference>
<dbReference type="FunFam" id="3.40.50.970:FF:000022">
    <property type="entry name" value="2-oxoglutarate ferredoxin oxidoreductase alpha subunit"/>
    <property type="match status" value="1"/>
</dbReference>
<organism evidence="4 5">
    <name type="scientific">Candidatus Edwardsbacteria bacterium GWF2_54_11</name>
    <dbReference type="NCBI Taxonomy" id="1817851"/>
    <lineage>
        <taxon>Bacteria</taxon>
        <taxon>Candidatus Edwardsiibacteriota</taxon>
    </lineage>
</organism>
<gene>
    <name evidence="4" type="ORF">A2024_10940</name>
</gene>
<accession>A0A1F5RGY8</accession>
<dbReference type="Pfam" id="PF01855">
    <property type="entry name" value="POR_N"/>
    <property type="match status" value="1"/>
</dbReference>
<evidence type="ECO:0008006" key="6">
    <source>
        <dbReference type="Google" id="ProtNLM"/>
    </source>
</evidence>
<feature type="domain" description="Pyruvate/ketoisovalerate oxidoreductase catalytic" evidence="2">
    <location>
        <begin position="12"/>
        <end position="185"/>
    </location>
</feature>
<dbReference type="InterPro" id="IPR050722">
    <property type="entry name" value="Pyruvate:ferred/Flavod_OxRd"/>
</dbReference>
<dbReference type="InterPro" id="IPR019752">
    <property type="entry name" value="Pyrv/ketoisovalerate_OxRed_cat"/>
</dbReference>
<keyword evidence="1" id="KW-0560">Oxidoreductase</keyword>
<dbReference type="SUPFAM" id="SSF52922">
    <property type="entry name" value="TK C-terminal domain-like"/>
    <property type="match status" value="1"/>
</dbReference>
<dbReference type="PANTHER" id="PTHR32154:SF20">
    <property type="entry name" value="2-OXOGLUTARATE OXIDOREDUCTASE SUBUNIT KORA"/>
    <property type="match status" value="1"/>
</dbReference>
<dbReference type="Gene3D" id="3.40.50.970">
    <property type="match status" value="1"/>
</dbReference>
<name>A0A1F5RGY8_9BACT</name>
<sequence>MVDLTIKIAGAAGQGMQTISTILARSLTRQGYYVYCYQDLMSRIRGGHNYATIRISDHPVGGLSEESNILIALNAESVKLHSGEMIPNGVIVYDDKLQPFDKAQGKNEDLEIQNDELNLFPVPMEKLAVEAGQNKILVNSVACGVCFNLMEYDFDVLADTLGDIFAAKGDAMVEANIRAARAGYEYARKNFPEGTCPYCQLKLEREKSKARLLMNGSQAAGLGAILSGLKFMSAYPMSPSTGIMEYIASQQVELGIIMEQAEDEIAAINMALGASFAGVRSMTATSGGGFALMTEGLSLAGMTETPLVIFLAQRPGPATGLPTRTEQGDLMFALYGGHGEFPRAILAPGDAEETVHCMNRAFNLADRYQIPVIILGDQNLNDSFWTVDAIDPGRFSIDRGKLLDKWDETQEEYKRYHLTPDGISPRLIPGSPGAVGYWDSDEHTEEGHIAESASVRRQMTAKRMKKIQSLQAEALAPVMCGTGDQVLLIGFGTTKWPVMKAVEALARKGEKISGLHIKQPYPLSSEIRTISEGFSKIIVVEQNATGQLEKLLLTESGIKASGSIRKFDGRPITAKYIVDSYETVRQTL</sequence>
<dbReference type="SUPFAM" id="SSF53323">
    <property type="entry name" value="Pyruvate-ferredoxin oxidoreductase, PFOR, domain III"/>
    <property type="match status" value="1"/>
</dbReference>
<dbReference type="Pfam" id="PF01558">
    <property type="entry name" value="POR"/>
    <property type="match status" value="1"/>
</dbReference>
<dbReference type="AlphaFoldDB" id="A0A1F5RGY8"/>
<evidence type="ECO:0000259" key="2">
    <source>
        <dbReference type="Pfam" id="PF01558"/>
    </source>
</evidence>
<comment type="caution">
    <text evidence="4">The sequence shown here is derived from an EMBL/GenBank/DDBJ whole genome shotgun (WGS) entry which is preliminary data.</text>
</comment>
<evidence type="ECO:0000313" key="4">
    <source>
        <dbReference type="EMBL" id="OGF13648.1"/>
    </source>
</evidence>
<dbReference type="GO" id="GO:0006979">
    <property type="term" value="P:response to oxidative stress"/>
    <property type="evidence" value="ECO:0007669"/>
    <property type="project" value="TreeGrafter"/>
</dbReference>
<dbReference type="GO" id="GO:0016903">
    <property type="term" value="F:oxidoreductase activity, acting on the aldehyde or oxo group of donors"/>
    <property type="evidence" value="ECO:0007669"/>
    <property type="project" value="InterPro"/>
</dbReference>
<evidence type="ECO:0000256" key="1">
    <source>
        <dbReference type="ARBA" id="ARBA00023002"/>
    </source>
</evidence>
<dbReference type="SUPFAM" id="SSF52518">
    <property type="entry name" value="Thiamin diphosphate-binding fold (THDP-binding)"/>
    <property type="match status" value="1"/>
</dbReference>
<evidence type="ECO:0000313" key="5">
    <source>
        <dbReference type="Proteomes" id="UP000177230"/>
    </source>
</evidence>
<protein>
    <recommendedName>
        <fullName evidence="6">2-oxoacid:ferredoxin oxidoreductase subunit alpha</fullName>
    </recommendedName>
</protein>
<dbReference type="Proteomes" id="UP000177230">
    <property type="component" value="Unassembled WGS sequence"/>
</dbReference>
<reference evidence="4 5" key="1">
    <citation type="journal article" date="2016" name="Nat. Commun.">
        <title>Thousands of microbial genomes shed light on interconnected biogeochemical processes in an aquifer system.</title>
        <authorList>
            <person name="Anantharaman K."/>
            <person name="Brown C.T."/>
            <person name="Hug L.A."/>
            <person name="Sharon I."/>
            <person name="Castelle C.J."/>
            <person name="Probst A.J."/>
            <person name="Thomas B.C."/>
            <person name="Singh A."/>
            <person name="Wilkins M.J."/>
            <person name="Karaoz U."/>
            <person name="Brodie E.L."/>
            <person name="Williams K.H."/>
            <person name="Hubbard S.S."/>
            <person name="Banfield J.F."/>
        </authorList>
    </citation>
    <scope>NUCLEOTIDE SEQUENCE [LARGE SCALE GENOMIC DNA]</scope>
</reference>
<dbReference type="Gene3D" id="3.40.50.920">
    <property type="match status" value="1"/>
</dbReference>
<proteinExistence type="predicted"/>
<dbReference type="Gene3D" id="3.40.920.10">
    <property type="entry name" value="Pyruvate-ferredoxin oxidoreductase, PFOR, domain III"/>
    <property type="match status" value="1"/>
</dbReference>
<dbReference type="CDD" id="cd07034">
    <property type="entry name" value="TPP_PYR_PFOR_IOR-alpha_like"/>
    <property type="match status" value="1"/>
</dbReference>
<dbReference type="PANTHER" id="PTHR32154">
    <property type="entry name" value="PYRUVATE-FLAVODOXIN OXIDOREDUCTASE-RELATED"/>
    <property type="match status" value="1"/>
</dbReference>
<dbReference type="InterPro" id="IPR009014">
    <property type="entry name" value="Transketo_C/PFOR_II"/>
</dbReference>